<gene>
    <name evidence="1" type="ORF">K3G42_012766</name>
</gene>
<reference evidence="1" key="1">
    <citation type="submission" date="2021-08" db="EMBL/GenBank/DDBJ databases">
        <title>The first chromosome-level gecko genome reveals the dynamic sex chromosomes of Neotropical dwarf geckos (Sphaerodactylidae: Sphaerodactylus).</title>
        <authorList>
            <person name="Pinto B.J."/>
            <person name="Keating S.E."/>
            <person name="Gamble T."/>
        </authorList>
    </citation>
    <scope>NUCLEOTIDE SEQUENCE</scope>
    <source>
        <strain evidence="1">TG3544</strain>
    </source>
</reference>
<comment type="caution">
    <text evidence="1">The sequence shown here is derived from an EMBL/GenBank/DDBJ whole genome shotgun (WGS) entry which is preliminary data.</text>
</comment>
<protein>
    <submittedName>
        <fullName evidence="1">Uncharacterized protein</fullName>
    </submittedName>
</protein>
<proteinExistence type="predicted"/>
<organism evidence="1 2">
    <name type="scientific">Sphaerodactylus townsendi</name>
    <dbReference type="NCBI Taxonomy" id="933632"/>
    <lineage>
        <taxon>Eukaryota</taxon>
        <taxon>Metazoa</taxon>
        <taxon>Chordata</taxon>
        <taxon>Craniata</taxon>
        <taxon>Vertebrata</taxon>
        <taxon>Euteleostomi</taxon>
        <taxon>Lepidosauria</taxon>
        <taxon>Squamata</taxon>
        <taxon>Bifurcata</taxon>
        <taxon>Gekkota</taxon>
        <taxon>Sphaerodactylidae</taxon>
        <taxon>Sphaerodactylus</taxon>
    </lineage>
</organism>
<evidence type="ECO:0000313" key="1">
    <source>
        <dbReference type="EMBL" id="KAH7989672.1"/>
    </source>
</evidence>
<name>A0ACB8EBJ2_9SAUR</name>
<dbReference type="EMBL" id="CM037627">
    <property type="protein sequence ID" value="KAH7989672.1"/>
    <property type="molecule type" value="Genomic_DNA"/>
</dbReference>
<accession>A0ACB8EBJ2</accession>
<sequence>MADPAVCAFLAKVLCAQGGRLELAQLPRHVAGLPEQQLRQIVQEGAPERFLLAGDPPGVVVVATAVRLCPQRECAGCDRLHLCKLNLLGRCRVRTLVRLCDFPVTSS</sequence>
<evidence type="ECO:0000313" key="2">
    <source>
        <dbReference type="Proteomes" id="UP000827872"/>
    </source>
</evidence>
<dbReference type="Proteomes" id="UP000827872">
    <property type="component" value="Linkage Group LG14"/>
</dbReference>
<keyword evidence="2" id="KW-1185">Reference proteome</keyword>